<dbReference type="GO" id="GO:0009269">
    <property type="term" value="P:response to desiccation"/>
    <property type="evidence" value="ECO:0007669"/>
    <property type="project" value="InterPro"/>
</dbReference>
<keyword evidence="4" id="KW-1185">Reference proteome</keyword>
<accession>A0A2I0B6R3</accession>
<dbReference type="SUPFAM" id="SSF117070">
    <property type="entry name" value="LEA14-like"/>
    <property type="match status" value="1"/>
</dbReference>
<dbReference type="PANTHER" id="PTHR31459:SF3">
    <property type="entry name" value="OS01G0225600 PROTEIN"/>
    <property type="match status" value="1"/>
</dbReference>
<evidence type="ECO:0000313" key="3">
    <source>
        <dbReference type="EMBL" id="PKA63483.1"/>
    </source>
</evidence>
<comment type="similarity">
    <text evidence="1">Belongs to the LEA type 2 family.</text>
</comment>
<dbReference type="Pfam" id="PF03168">
    <property type="entry name" value="LEA_2"/>
    <property type="match status" value="1"/>
</dbReference>
<sequence length="159" mass="17800">MLNKAKEFVAETIAQVKKPEAELSDLVLDRLDSSGAAFRGRVSVRNPYHHSIPICEVSYSLQSAGREIAAGTMPDPGSLKASDVTELVVPVRVPYDFLVSLLRDVGRDWDMDYEIRVGLTIDLPVVGNFTLPVSNLFVDQFVSVDYPCLRWFHKPFVLF</sequence>
<proteinExistence type="inferred from homology"/>
<dbReference type="GO" id="GO:0005829">
    <property type="term" value="C:cytosol"/>
    <property type="evidence" value="ECO:0007669"/>
    <property type="project" value="TreeGrafter"/>
</dbReference>
<gene>
    <name evidence="3" type="primary">LEA14-A</name>
    <name evidence="3" type="ORF">AXF42_Ash005378</name>
</gene>
<evidence type="ECO:0000259" key="2">
    <source>
        <dbReference type="SMART" id="SM00769"/>
    </source>
</evidence>
<dbReference type="PANTHER" id="PTHR31459">
    <property type="match status" value="1"/>
</dbReference>
<dbReference type="InterPro" id="IPR045043">
    <property type="entry name" value="Lea14-like"/>
</dbReference>
<dbReference type="STRING" id="1088818.A0A2I0B6R3"/>
<name>A0A2I0B6R3_9ASPA</name>
<dbReference type="EMBL" id="KZ451908">
    <property type="protein sequence ID" value="PKA63483.1"/>
    <property type="molecule type" value="Genomic_DNA"/>
</dbReference>
<reference evidence="3 4" key="1">
    <citation type="journal article" date="2017" name="Nature">
        <title>The Apostasia genome and the evolution of orchids.</title>
        <authorList>
            <person name="Zhang G.Q."/>
            <person name="Liu K.W."/>
            <person name="Li Z."/>
            <person name="Lohaus R."/>
            <person name="Hsiao Y.Y."/>
            <person name="Niu S.C."/>
            <person name="Wang J.Y."/>
            <person name="Lin Y.C."/>
            <person name="Xu Q."/>
            <person name="Chen L.J."/>
            <person name="Yoshida K."/>
            <person name="Fujiwara S."/>
            <person name="Wang Z.W."/>
            <person name="Zhang Y.Q."/>
            <person name="Mitsuda N."/>
            <person name="Wang M."/>
            <person name="Liu G.H."/>
            <person name="Pecoraro L."/>
            <person name="Huang H.X."/>
            <person name="Xiao X.J."/>
            <person name="Lin M."/>
            <person name="Wu X.Y."/>
            <person name="Wu W.L."/>
            <person name="Chen Y.Y."/>
            <person name="Chang S.B."/>
            <person name="Sakamoto S."/>
            <person name="Ohme-Takagi M."/>
            <person name="Yagi M."/>
            <person name="Zeng S.J."/>
            <person name="Shen C.Y."/>
            <person name="Yeh C.M."/>
            <person name="Luo Y.B."/>
            <person name="Tsai W.C."/>
            <person name="Van de Peer Y."/>
            <person name="Liu Z.J."/>
        </authorList>
    </citation>
    <scope>NUCLEOTIDE SEQUENCE [LARGE SCALE GENOMIC DNA]</scope>
    <source>
        <strain evidence="4">cv. Shenzhen</strain>
        <tissue evidence="3">Stem</tissue>
    </source>
</reference>
<evidence type="ECO:0000313" key="4">
    <source>
        <dbReference type="Proteomes" id="UP000236161"/>
    </source>
</evidence>
<feature type="domain" description="Water stress and hypersensitive response" evidence="2">
    <location>
        <begin position="21"/>
        <end position="138"/>
    </location>
</feature>
<dbReference type="OrthoDB" id="588983at2759"/>
<dbReference type="AlphaFoldDB" id="A0A2I0B6R3"/>
<dbReference type="Proteomes" id="UP000236161">
    <property type="component" value="Unassembled WGS sequence"/>
</dbReference>
<dbReference type="SMART" id="SM00769">
    <property type="entry name" value="WHy"/>
    <property type="match status" value="1"/>
</dbReference>
<dbReference type="InterPro" id="IPR004864">
    <property type="entry name" value="LEA_2"/>
</dbReference>
<dbReference type="InterPro" id="IPR013990">
    <property type="entry name" value="WHy-dom"/>
</dbReference>
<protein>
    <submittedName>
        <fullName evidence="3">Late embryogenesis abundant protein Lea14-A</fullName>
    </submittedName>
</protein>
<organism evidence="3 4">
    <name type="scientific">Apostasia shenzhenica</name>
    <dbReference type="NCBI Taxonomy" id="1088818"/>
    <lineage>
        <taxon>Eukaryota</taxon>
        <taxon>Viridiplantae</taxon>
        <taxon>Streptophyta</taxon>
        <taxon>Embryophyta</taxon>
        <taxon>Tracheophyta</taxon>
        <taxon>Spermatophyta</taxon>
        <taxon>Magnoliopsida</taxon>
        <taxon>Liliopsida</taxon>
        <taxon>Asparagales</taxon>
        <taxon>Orchidaceae</taxon>
        <taxon>Apostasioideae</taxon>
        <taxon>Apostasia</taxon>
    </lineage>
</organism>
<dbReference type="Gene3D" id="2.60.40.1820">
    <property type="match status" value="1"/>
</dbReference>
<evidence type="ECO:0000256" key="1">
    <source>
        <dbReference type="ARBA" id="ARBA00005960"/>
    </source>
</evidence>